<evidence type="ECO:0008006" key="3">
    <source>
        <dbReference type="Google" id="ProtNLM"/>
    </source>
</evidence>
<gene>
    <name evidence="1" type="ORF">CCAND38_370089</name>
</gene>
<protein>
    <recommendedName>
        <fullName evidence="3">Lipoprotein</fullName>
    </recommendedName>
</protein>
<dbReference type="PROSITE" id="PS51257">
    <property type="entry name" value="PROKAR_LIPOPROTEIN"/>
    <property type="match status" value="1"/>
</dbReference>
<accession>A0A0B7I4E0</accession>
<organism evidence="1 2">
    <name type="scientific">Capnocytophaga canis</name>
    <dbReference type="NCBI Taxonomy" id="1848903"/>
    <lineage>
        <taxon>Bacteria</taxon>
        <taxon>Pseudomonadati</taxon>
        <taxon>Bacteroidota</taxon>
        <taxon>Flavobacteriia</taxon>
        <taxon>Flavobacteriales</taxon>
        <taxon>Flavobacteriaceae</taxon>
        <taxon>Capnocytophaga</taxon>
    </lineage>
</organism>
<reference evidence="1 2" key="1">
    <citation type="submission" date="2015-01" db="EMBL/GenBank/DDBJ databases">
        <authorList>
            <person name="Xiang T."/>
            <person name="Song Y."/>
            <person name="Huang L."/>
            <person name="Wang B."/>
            <person name="Wu P."/>
        </authorList>
    </citation>
    <scope>NUCLEOTIDE SEQUENCE [LARGE SCALE GENOMIC DNA]</scope>
    <source>
        <strain evidence="1 2">CcD38</strain>
    </source>
</reference>
<dbReference type="Proteomes" id="UP000045051">
    <property type="component" value="Unassembled WGS sequence"/>
</dbReference>
<dbReference type="AlphaFoldDB" id="A0A0B7I4E0"/>
<proteinExistence type="predicted"/>
<evidence type="ECO:0000313" key="1">
    <source>
        <dbReference type="EMBL" id="CEN46781.1"/>
    </source>
</evidence>
<evidence type="ECO:0000313" key="2">
    <source>
        <dbReference type="Proteomes" id="UP000045051"/>
    </source>
</evidence>
<sequence>MIFKLYTMNKYFFLLLSLILFSCSKKERASVLPEEIKVENVEKIERIKLKSKVLIDSILGAFSVANDSRHIFLSTPENTESKSLLQIFNKKGVLEASVLNRGGGPNDVINARIIKQRNEKNSLWINDVTSRKLKLLNVSESISNQSAKIDQVVRFNEASAYAFFIKDSLFVLETMKNSNYWLTFFNPITQTTVFDKPIYPNSSKHFTVLYQSIWAAKSDKTWIVGAMEALNQINFVSLVDAKKSFSVSLGSATDVEKAIDNEGVVKHAYYCDVATTSEYIFALKLDQVEEESYEIAKPVTVEVLDWNGKPQYVLEIDEYLLDISVDEEFKKIYGLGIDGTVYEYEYELNGILQHLNN</sequence>
<name>A0A0B7I4E0_9FLAO</name>
<keyword evidence="2" id="KW-1185">Reference proteome</keyword>
<dbReference type="EMBL" id="CDOI01000148">
    <property type="protein sequence ID" value="CEN46781.1"/>
    <property type="molecule type" value="Genomic_DNA"/>
</dbReference>